<keyword evidence="3" id="KW-1133">Transmembrane helix</keyword>
<protein>
    <submittedName>
        <fullName evidence="5">Regulator of protease activity HflC, stomatin/prohibitin superfamily</fullName>
    </submittedName>
</protein>
<reference evidence="5 6" key="1">
    <citation type="submission" date="2017-06" db="EMBL/GenBank/DDBJ databases">
        <authorList>
            <person name="Kim H.J."/>
            <person name="Triplett B.A."/>
        </authorList>
    </citation>
    <scope>NUCLEOTIDE SEQUENCE [LARGE SCALE GENOMIC DNA]</scope>
    <source>
        <strain evidence="5 6">DSM 29052</strain>
    </source>
</reference>
<dbReference type="Gene3D" id="3.30.479.30">
    <property type="entry name" value="Band 7 domain"/>
    <property type="match status" value="1"/>
</dbReference>
<keyword evidence="3" id="KW-0812">Transmembrane</keyword>
<evidence type="ECO:0000259" key="4">
    <source>
        <dbReference type="Pfam" id="PF01145"/>
    </source>
</evidence>
<feature type="transmembrane region" description="Helical" evidence="3">
    <location>
        <begin position="12"/>
        <end position="31"/>
    </location>
</feature>
<feature type="domain" description="Band 7" evidence="4">
    <location>
        <begin position="38"/>
        <end position="228"/>
    </location>
</feature>
<organism evidence="5 6">
    <name type="scientific">Puniceibacterium sediminis</name>
    <dbReference type="NCBI Taxonomy" id="1608407"/>
    <lineage>
        <taxon>Bacteria</taxon>
        <taxon>Pseudomonadati</taxon>
        <taxon>Pseudomonadota</taxon>
        <taxon>Alphaproteobacteria</taxon>
        <taxon>Rhodobacterales</taxon>
        <taxon>Paracoccaceae</taxon>
        <taxon>Puniceibacterium</taxon>
    </lineage>
</organism>
<dbReference type="CDD" id="cd03401">
    <property type="entry name" value="SPFH_prohibitin"/>
    <property type="match status" value="1"/>
</dbReference>
<dbReference type="GO" id="GO:0008233">
    <property type="term" value="F:peptidase activity"/>
    <property type="evidence" value="ECO:0007669"/>
    <property type="project" value="UniProtKB-KW"/>
</dbReference>
<keyword evidence="6" id="KW-1185">Reference proteome</keyword>
<dbReference type="GO" id="GO:0006508">
    <property type="term" value="P:proteolysis"/>
    <property type="evidence" value="ECO:0007669"/>
    <property type="project" value="UniProtKB-KW"/>
</dbReference>
<evidence type="ECO:0000313" key="6">
    <source>
        <dbReference type="Proteomes" id="UP000198417"/>
    </source>
</evidence>
<evidence type="ECO:0000256" key="3">
    <source>
        <dbReference type="SAM" id="Phobius"/>
    </source>
</evidence>
<dbReference type="InterPro" id="IPR000163">
    <property type="entry name" value="Prohibitin"/>
</dbReference>
<dbReference type="AlphaFoldDB" id="A0A238ZA92"/>
<evidence type="ECO:0000256" key="1">
    <source>
        <dbReference type="ARBA" id="ARBA00004167"/>
    </source>
</evidence>
<keyword evidence="3" id="KW-0472">Membrane</keyword>
<dbReference type="InterPro" id="IPR001107">
    <property type="entry name" value="Band_7"/>
</dbReference>
<keyword evidence="5" id="KW-0378">Hydrolase</keyword>
<dbReference type="Proteomes" id="UP000198417">
    <property type="component" value="Unassembled WGS sequence"/>
</dbReference>
<dbReference type="PANTHER" id="PTHR23222:SF0">
    <property type="entry name" value="PROHIBITIN 1"/>
    <property type="match status" value="1"/>
</dbReference>
<dbReference type="SUPFAM" id="SSF117892">
    <property type="entry name" value="Band 7/SPFH domain"/>
    <property type="match status" value="1"/>
</dbReference>
<accession>A0A238ZA92</accession>
<name>A0A238ZA92_9RHOB</name>
<comment type="subcellular location">
    <subcellularLocation>
        <location evidence="1">Membrane</location>
        <topology evidence="1">Single-pass membrane protein</topology>
    </subcellularLocation>
</comment>
<proteinExistence type="predicted"/>
<sequence>MSPSSKKRLRRLSNGLSFAILIGIMTVVLLWDLMVHTTPVGHVSVVWHRMAWSPEDVSDGPLDEGVHVILPWDKFYTYDSRLQTFDQVYEVVSRDGLHMEVTLTFRWRAVERNIVELNTNVGLNYLETLLVPVVGSVAREVVSRHEAEKLYSVDRSKVQTEIYTRVVSHDYPNGIGKRTTENDTENLVVLEDTLIKSVRLPRPLQEAIEQKLEQAQRVEEYKFRVETEKLESARKKIEGQGIREFQEIVAPAISESYLRWRGIEATLRLAESNNAKVVVIGNSETGLPLILDTSSQGMDLTQGSQRFGTDIPTQPILPDTIRTGDGEITTQRPDSKGTIGHIETGDVSGETTFVPVEELSSSSPVTKPALENPPKNP</sequence>
<keyword evidence="5" id="KW-0645">Protease</keyword>
<dbReference type="EMBL" id="FZNN01000027">
    <property type="protein sequence ID" value="SNR80247.1"/>
    <property type="molecule type" value="Genomic_DNA"/>
</dbReference>
<feature type="region of interest" description="Disordered" evidence="2">
    <location>
        <begin position="304"/>
        <end position="377"/>
    </location>
</feature>
<dbReference type="InterPro" id="IPR036013">
    <property type="entry name" value="Band_7/SPFH_dom_sf"/>
</dbReference>
<evidence type="ECO:0000256" key="2">
    <source>
        <dbReference type="SAM" id="MobiDB-lite"/>
    </source>
</evidence>
<dbReference type="Pfam" id="PF01145">
    <property type="entry name" value="Band_7"/>
    <property type="match status" value="1"/>
</dbReference>
<dbReference type="RefSeq" id="WP_176439212.1">
    <property type="nucleotide sequence ID" value="NZ_FZNN01000027.1"/>
</dbReference>
<evidence type="ECO:0000313" key="5">
    <source>
        <dbReference type="EMBL" id="SNR80247.1"/>
    </source>
</evidence>
<dbReference type="GO" id="GO:0016020">
    <property type="term" value="C:membrane"/>
    <property type="evidence" value="ECO:0007669"/>
    <property type="project" value="UniProtKB-SubCell"/>
</dbReference>
<gene>
    <name evidence="5" type="ORF">SAMN06265370_1278</name>
</gene>
<dbReference type="PANTHER" id="PTHR23222">
    <property type="entry name" value="PROHIBITIN"/>
    <property type="match status" value="1"/>
</dbReference>